<dbReference type="GeneID" id="81376516"/>
<evidence type="ECO:0000313" key="2">
    <source>
        <dbReference type="EMBL" id="KAJ5376013.1"/>
    </source>
</evidence>
<evidence type="ECO:0000256" key="1">
    <source>
        <dbReference type="SAM" id="SignalP"/>
    </source>
</evidence>
<feature type="signal peptide" evidence="1">
    <location>
        <begin position="1"/>
        <end position="20"/>
    </location>
</feature>
<sequence>MMLNLAIVVFALCVAVSTLSYDACTTTIVCPPAQGPMCGDSFFCRVGQICCPNMDFHCADPDKVGEQCPH</sequence>
<reference evidence="2" key="1">
    <citation type="submission" date="2022-12" db="EMBL/GenBank/DDBJ databases">
        <authorList>
            <person name="Petersen C."/>
        </authorList>
    </citation>
    <scope>NUCLEOTIDE SEQUENCE</scope>
    <source>
        <strain evidence="2">IBT 29677</strain>
    </source>
</reference>
<keyword evidence="1" id="KW-0732">Signal</keyword>
<proteinExistence type="predicted"/>
<evidence type="ECO:0000313" key="3">
    <source>
        <dbReference type="Proteomes" id="UP001147747"/>
    </source>
</evidence>
<dbReference type="OrthoDB" id="4958959at2759"/>
<comment type="caution">
    <text evidence="2">The sequence shown here is derived from an EMBL/GenBank/DDBJ whole genome shotgun (WGS) entry which is preliminary data.</text>
</comment>
<reference evidence="2" key="2">
    <citation type="journal article" date="2023" name="IMA Fungus">
        <title>Comparative genomic study of the Penicillium genus elucidates a diverse pangenome and 15 lateral gene transfer events.</title>
        <authorList>
            <person name="Petersen C."/>
            <person name="Sorensen T."/>
            <person name="Nielsen M.R."/>
            <person name="Sondergaard T.E."/>
            <person name="Sorensen J.L."/>
            <person name="Fitzpatrick D.A."/>
            <person name="Frisvad J.C."/>
            <person name="Nielsen K.L."/>
        </authorList>
    </citation>
    <scope>NUCLEOTIDE SEQUENCE</scope>
    <source>
        <strain evidence="2">IBT 29677</strain>
    </source>
</reference>
<protein>
    <recommendedName>
        <fullName evidence="4">Granulins domain-containing protein</fullName>
    </recommendedName>
</protein>
<dbReference type="RefSeq" id="XP_056481043.1">
    <property type="nucleotide sequence ID" value="XM_056637536.1"/>
</dbReference>
<evidence type="ECO:0008006" key="4">
    <source>
        <dbReference type="Google" id="ProtNLM"/>
    </source>
</evidence>
<dbReference type="EMBL" id="JAPZBU010000012">
    <property type="protein sequence ID" value="KAJ5376013.1"/>
    <property type="molecule type" value="Genomic_DNA"/>
</dbReference>
<keyword evidence="3" id="KW-1185">Reference proteome</keyword>
<gene>
    <name evidence="2" type="ORF">N7509_012899</name>
</gene>
<organism evidence="2 3">
    <name type="scientific">Penicillium cosmopolitanum</name>
    <dbReference type="NCBI Taxonomy" id="1131564"/>
    <lineage>
        <taxon>Eukaryota</taxon>
        <taxon>Fungi</taxon>
        <taxon>Dikarya</taxon>
        <taxon>Ascomycota</taxon>
        <taxon>Pezizomycotina</taxon>
        <taxon>Eurotiomycetes</taxon>
        <taxon>Eurotiomycetidae</taxon>
        <taxon>Eurotiales</taxon>
        <taxon>Aspergillaceae</taxon>
        <taxon>Penicillium</taxon>
    </lineage>
</organism>
<name>A0A9W9VBH7_9EURO</name>
<dbReference type="Proteomes" id="UP001147747">
    <property type="component" value="Unassembled WGS sequence"/>
</dbReference>
<dbReference type="AlphaFoldDB" id="A0A9W9VBH7"/>
<feature type="chain" id="PRO_5040813897" description="Granulins domain-containing protein" evidence="1">
    <location>
        <begin position="21"/>
        <end position="70"/>
    </location>
</feature>
<accession>A0A9W9VBH7</accession>